<feature type="domain" description="TniQ" evidence="1">
    <location>
        <begin position="4"/>
        <end position="125"/>
    </location>
</feature>
<organism evidence="2 3">
    <name type="scientific">Cohnella lupini</name>
    <dbReference type="NCBI Taxonomy" id="1294267"/>
    <lineage>
        <taxon>Bacteria</taxon>
        <taxon>Bacillati</taxon>
        <taxon>Bacillota</taxon>
        <taxon>Bacilli</taxon>
        <taxon>Bacillales</taxon>
        <taxon>Paenibacillaceae</taxon>
        <taxon>Cohnella</taxon>
    </lineage>
</organism>
<evidence type="ECO:0000259" key="1">
    <source>
        <dbReference type="Pfam" id="PF06527"/>
    </source>
</evidence>
<dbReference type="InterPro" id="IPR009492">
    <property type="entry name" value="TniQ"/>
</dbReference>
<protein>
    <submittedName>
        <fullName evidence="2">TniQ protein</fullName>
    </submittedName>
</protein>
<dbReference type="AlphaFoldDB" id="A0A3D9HU07"/>
<keyword evidence="3" id="KW-1185">Reference proteome</keyword>
<dbReference type="Pfam" id="PF06527">
    <property type="entry name" value="TniQ"/>
    <property type="match status" value="1"/>
</dbReference>
<name>A0A3D9HU07_9BACL</name>
<proteinExistence type="predicted"/>
<dbReference type="RefSeq" id="WP_115995609.1">
    <property type="nucleotide sequence ID" value="NZ_QRDY01000029.1"/>
</dbReference>
<reference evidence="2 3" key="1">
    <citation type="submission" date="2018-07" db="EMBL/GenBank/DDBJ databases">
        <title>Genomic Encyclopedia of Type Strains, Phase III (KMG-III): the genomes of soil and plant-associated and newly described type strains.</title>
        <authorList>
            <person name="Whitman W."/>
        </authorList>
    </citation>
    <scope>NUCLEOTIDE SEQUENCE [LARGE SCALE GENOMIC DNA]</scope>
    <source>
        <strain evidence="2 3">CECT 8236</strain>
    </source>
</reference>
<dbReference type="OrthoDB" id="2533483at2"/>
<dbReference type="Proteomes" id="UP000256869">
    <property type="component" value="Unassembled WGS sequence"/>
</dbReference>
<evidence type="ECO:0000313" key="3">
    <source>
        <dbReference type="Proteomes" id="UP000256869"/>
    </source>
</evidence>
<evidence type="ECO:0000313" key="2">
    <source>
        <dbReference type="EMBL" id="RED52900.1"/>
    </source>
</evidence>
<accession>A0A3D9HU07</accession>
<dbReference type="EMBL" id="QRDY01000029">
    <property type="protein sequence ID" value="RED52900.1"/>
    <property type="molecule type" value="Genomic_DNA"/>
</dbReference>
<comment type="caution">
    <text evidence="2">The sequence shown here is derived from an EMBL/GenBank/DDBJ whole genome shotgun (WGS) entry which is preliminary data.</text>
</comment>
<gene>
    <name evidence="2" type="ORF">DFP95_12932</name>
</gene>
<sequence>MLLIRPKPQDGESMIGYLYRLTEENGYPSVSQVKHLIQADKRELERNLLNERSISRLGQYTGYNEIELVNMTSQDLRVLIHGHQYNQLILRQRVQYCPLCVQEMPVHRKSWCLSAINICPVHHIWLQSGCICGQIINLHSIIKGYCMYCETRMQQFSNENDPDKHLIDLQYELSRLFVTSSKKIHILSQEIGVAEFLAVVKHSLSLLHDIPSCISEGTQIRDLTSKGKHSYKSCLSYFEVIEMYRDFPNRFIRVLKEQKSKTPSAQTIAKYNFEKLLLDPTWHQLKQVYSNFMKDAKPNWNVRATPSMLNISSYQYLSKTAASHFLGVAKETVNKMARIGILHEKDIGFEKKVALDEIQRLLIKCKGDQKNCTGRISLRDIVQMYPKRGLDVTGIIKLVVDGVLQTASELTCDSLMNVTFDRSEIDYCFEVAFVCLSLRGENKMKNALLNEFQMRLASVTGQGIVFNGNVYTNVRMVSNQWFEAAEKNGEWFIPVLYKPENPDFLLLYDMDGLEVASAVDAHEEMDKEIVNAYLETINDLKDRIIKRKDS</sequence>